<evidence type="ECO:0000256" key="1">
    <source>
        <dbReference type="SAM" id="Phobius"/>
    </source>
</evidence>
<feature type="transmembrane region" description="Helical" evidence="1">
    <location>
        <begin position="12"/>
        <end position="29"/>
    </location>
</feature>
<name>A0ABS4F3M4_9CLOT</name>
<comment type="caution">
    <text evidence="2">The sequence shown here is derived from an EMBL/GenBank/DDBJ whole genome shotgun (WGS) entry which is preliminary data.</text>
</comment>
<keyword evidence="1" id="KW-0472">Membrane</keyword>
<feature type="transmembrane region" description="Helical" evidence="1">
    <location>
        <begin position="108"/>
        <end position="125"/>
    </location>
</feature>
<feature type="transmembrane region" description="Helical" evidence="1">
    <location>
        <begin position="35"/>
        <end position="57"/>
    </location>
</feature>
<proteinExistence type="predicted"/>
<dbReference type="RefSeq" id="WP_209797770.1">
    <property type="nucleotide sequence ID" value="NZ_JAGGJZ010000014.1"/>
</dbReference>
<keyword evidence="1" id="KW-1133">Transmembrane helix</keyword>
<accession>A0ABS4F3M4</accession>
<sequence>MNIKKYELFQRGKCLFLYLLILLFIAFFITVITNFIYADVFLILGLIASIIGGFSLYGESHIDSGINFLGQSNSQYISKANLEITHYENESLDRANNALRTTLLDVKFHSFEIMLSGIILIILSIL</sequence>
<dbReference type="EMBL" id="JAGGJZ010000014">
    <property type="protein sequence ID" value="MBP1890855.1"/>
    <property type="molecule type" value="Genomic_DNA"/>
</dbReference>
<reference evidence="2 3" key="1">
    <citation type="submission" date="2021-03" db="EMBL/GenBank/DDBJ databases">
        <title>Genomic Encyclopedia of Type Strains, Phase IV (KMG-IV): sequencing the most valuable type-strain genomes for metagenomic binning, comparative biology and taxonomic classification.</title>
        <authorList>
            <person name="Goeker M."/>
        </authorList>
    </citation>
    <scope>NUCLEOTIDE SEQUENCE [LARGE SCALE GENOMIC DNA]</scope>
    <source>
        <strain evidence="2 3">DSM 3984</strain>
    </source>
</reference>
<evidence type="ECO:0000313" key="3">
    <source>
        <dbReference type="Proteomes" id="UP000783390"/>
    </source>
</evidence>
<gene>
    <name evidence="2" type="ORF">J2Z53_002480</name>
</gene>
<evidence type="ECO:0008006" key="4">
    <source>
        <dbReference type="Google" id="ProtNLM"/>
    </source>
</evidence>
<organism evidence="2 3">
    <name type="scientific">Clostridium moniliforme</name>
    <dbReference type="NCBI Taxonomy" id="39489"/>
    <lineage>
        <taxon>Bacteria</taxon>
        <taxon>Bacillati</taxon>
        <taxon>Bacillota</taxon>
        <taxon>Clostridia</taxon>
        <taxon>Eubacteriales</taxon>
        <taxon>Clostridiaceae</taxon>
        <taxon>Clostridium</taxon>
    </lineage>
</organism>
<evidence type="ECO:0000313" key="2">
    <source>
        <dbReference type="EMBL" id="MBP1890855.1"/>
    </source>
</evidence>
<dbReference type="Proteomes" id="UP000783390">
    <property type="component" value="Unassembled WGS sequence"/>
</dbReference>
<protein>
    <recommendedName>
        <fullName evidence="4">DUF3899 domain-containing protein</fullName>
    </recommendedName>
</protein>
<keyword evidence="1" id="KW-0812">Transmembrane</keyword>
<keyword evidence="3" id="KW-1185">Reference proteome</keyword>